<dbReference type="Proteomes" id="UP001240150">
    <property type="component" value="Chromosome"/>
</dbReference>
<organism evidence="2 3">
    <name type="scientific">Actinoplanes oblitus</name>
    <dbReference type="NCBI Taxonomy" id="3040509"/>
    <lineage>
        <taxon>Bacteria</taxon>
        <taxon>Bacillati</taxon>
        <taxon>Actinomycetota</taxon>
        <taxon>Actinomycetes</taxon>
        <taxon>Micromonosporales</taxon>
        <taxon>Micromonosporaceae</taxon>
        <taxon>Actinoplanes</taxon>
    </lineage>
</organism>
<dbReference type="Gene3D" id="1.20.120.450">
    <property type="entry name" value="dinb family like domain"/>
    <property type="match status" value="1"/>
</dbReference>
<evidence type="ECO:0000313" key="3">
    <source>
        <dbReference type="Proteomes" id="UP001240150"/>
    </source>
</evidence>
<dbReference type="InterPro" id="IPR034660">
    <property type="entry name" value="DinB/YfiT-like"/>
</dbReference>
<evidence type="ECO:0000313" key="2">
    <source>
        <dbReference type="EMBL" id="WIM93630.1"/>
    </source>
</evidence>
<dbReference type="GO" id="GO:0016853">
    <property type="term" value="F:isomerase activity"/>
    <property type="evidence" value="ECO:0007669"/>
    <property type="project" value="UniProtKB-KW"/>
</dbReference>
<accession>A0ABY8WD33</accession>
<proteinExistence type="predicted"/>
<evidence type="ECO:0000259" key="1">
    <source>
        <dbReference type="Pfam" id="PF11716"/>
    </source>
</evidence>
<protein>
    <submittedName>
        <fullName evidence="2">Maleylpyruvate isomerase N-terminal domain-containing protein</fullName>
    </submittedName>
</protein>
<sequence length="64" mass="6837">MRTEVTRAIAAQRGDLAEMLAGLSEEQWDAGTLCAGWRVREVVAHVTRLPAGLLSGAPATRFTA</sequence>
<name>A0ABY8WD33_9ACTN</name>
<dbReference type="InterPro" id="IPR024344">
    <property type="entry name" value="MDMPI_metal-binding"/>
</dbReference>
<reference evidence="2 3" key="1">
    <citation type="submission" date="2023-06" db="EMBL/GenBank/DDBJ databases">
        <authorList>
            <person name="Yushchuk O."/>
            <person name="Binda E."/>
            <person name="Ruckert-Reed C."/>
            <person name="Fedorenko V."/>
            <person name="Kalinowski J."/>
            <person name="Marinelli F."/>
        </authorList>
    </citation>
    <scope>NUCLEOTIDE SEQUENCE [LARGE SCALE GENOMIC DNA]</scope>
    <source>
        <strain evidence="2 3">NRRL 3884</strain>
    </source>
</reference>
<dbReference type="Pfam" id="PF11716">
    <property type="entry name" value="MDMPI_N"/>
    <property type="match status" value="1"/>
</dbReference>
<dbReference type="SUPFAM" id="SSF109854">
    <property type="entry name" value="DinB/YfiT-like putative metalloenzymes"/>
    <property type="match status" value="1"/>
</dbReference>
<dbReference type="EMBL" id="CP126980">
    <property type="protein sequence ID" value="WIM93630.1"/>
    <property type="molecule type" value="Genomic_DNA"/>
</dbReference>
<keyword evidence="3" id="KW-1185">Reference proteome</keyword>
<feature type="domain" description="Mycothiol-dependent maleylpyruvate isomerase metal-binding" evidence="1">
    <location>
        <begin position="10"/>
        <end position="53"/>
    </location>
</feature>
<keyword evidence="2" id="KW-0413">Isomerase</keyword>
<gene>
    <name evidence="2" type="ORF">ACTOB_005615</name>
</gene>
<dbReference type="RefSeq" id="WP_284914837.1">
    <property type="nucleotide sequence ID" value="NZ_CP126980.1"/>
</dbReference>